<dbReference type="InterPro" id="IPR023323">
    <property type="entry name" value="Tex-like_dom_sf"/>
</dbReference>
<dbReference type="WBParaSite" id="ECPE_0001413901-mRNA-1">
    <property type="protein sequence ID" value="ECPE_0001413901-mRNA-1"/>
    <property type="gene ID" value="ECPE_0001413901"/>
</dbReference>
<dbReference type="OrthoDB" id="995477at2759"/>
<dbReference type="SUPFAM" id="SSF53098">
    <property type="entry name" value="Ribonuclease H-like"/>
    <property type="match status" value="1"/>
</dbReference>
<evidence type="ECO:0000313" key="5">
    <source>
        <dbReference type="WBParaSite" id="ECPE_0001413901-mRNA-1"/>
    </source>
</evidence>
<dbReference type="InterPro" id="IPR037027">
    <property type="entry name" value="YqgF/RNaseH-like_dom_sf"/>
</dbReference>
<dbReference type="InterPro" id="IPR012337">
    <property type="entry name" value="RNaseH-like_sf"/>
</dbReference>
<dbReference type="Proteomes" id="UP000272942">
    <property type="component" value="Unassembled WGS sequence"/>
</dbReference>
<reference evidence="3 4" key="2">
    <citation type="submission" date="2018-11" db="EMBL/GenBank/DDBJ databases">
        <authorList>
            <consortium name="Pathogen Informatics"/>
        </authorList>
    </citation>
    <scope>NUCLEOTIDE SEQUENCE [LARGE SCALE GENOMIC DNA]</scope>
    <source>
        <strain evidence="3 4">Egypt</strain>
    </source>
</reference>
<evidence type="ECO:0000259" key="2">
    <source>
        <dbReference type="Pfam" id="PF22706"/>
    </source>
</evidence>
<dbReference type="InterPro" id="IPR055179">
    <property type="entry name" value="Tex-like_central_region"/>
</dbReference>
<dbReference type="EMBL" id="UZAN01056711">
    <property type="protein sequence ID" value="VDP91371.1"/>
    <property type="molecule type" value="Genomic_DNA"/>
</dbReference>
<dbReference type="SUPFAM" id="SSF158832">
    <property type="entry name" value="Tex N-terminal region-like"/>
    <property type="match status" value="1"/>
</dbReference>
<reference evidence="5" key="1">
    <citation type="submission" date="2016-06" db="UniProtKB">
        <authorList>
            <consortium name="WormBaseParasite"/>
        </authorList>
    </citation>
    <scope>IDENTIFICATION</scope>
</reference>
<name>A0A183B4G4_9TREM</name>
<feature type="region of interest" description="Disordered" evidence="1">
    <location>
        <begin position="1"/>
        <end position="58"/>
    </location>
</feature>
<keyword evidence="4" id="KW-1185">Reference proteome</keyword>
<evidence type="ECO:0000313" key="3">
    <source>
        <dbReference type="EMBL" id="VDP91371.1"/>
    </source>
</evidence>
<feature type="compositionally biased region" description="Basic and acidic residues" evidence="1">
    <location>
        <begin position="1"/>
        <end position="11"/>
    </location>
</feature>
<evidence type="ECO:0000256" key="1">
    <source>
        <dbReference type="SAM" id="MobiDB-lite"/>
    </source>
</evidence>
<feature type="region of interest" description="Disordered" evidence="1">
    <location>
        <begin position="259"/>
        <end position="280"/>
    </location>
</feature>
<dbReference type="AlphaFoldDB" id="A0A183B4G4"/>
<feature type="domain" description="Tex-like central region" evidence="2">
    <location>
        <begin position="64"/>
        <end position="171"/>
    </location>
</feature>
<sequence length="280" mass="31563">MAKQIYDEKRCSVNPPTIHTTRRRSKPGQAKHEQKMQLDEEDSDSLEVSTDPKGQRTWKNGVSKKDDLVTFKMYLDFTRAITALLAHQILAINRAEERGVISVKMTIHPIAEKQTRQFMLEKYFGGVNRAHWDFVHGCFSDSWKRLIEPHLVRTLRSKLTTKAQDTSLEVFTDNFRRLLMTAPLRATTTSPQLQTEPDVISSTAGAPGDRLPVVGLDPGWAHGCKWAACDPHGAVLSTGILWPPIRSNQPLERRGLIHQSRNSGQGDGLAHLTTVMRTHK</sequence>
<gene>
    <name evidence="3" type="ORF">ECPE_LOCUS14099</name>
</gene>
<evidence type="ECO:0000313" key="4">
    <source>
        <dbReference type="Proteomes" id="UP000272942"/>
    </source>
</evidence>
<protein>
    <submittedName>
        <fullName evidence="5">Tex_YqgF domain-containing protein</fullName>
    </submittedName>
</protein>
<dbReference type="GO" id="GO:0006139">
    <property type="term" value="P:nucleobase-containing compound metabolic process"/>
    <property type="evidence" value="ECO:0007669"/>
    <property type="project" value="InterPro"/>
</dbReference>
<accession>A0A183B4G4</accession>
<proteinExistence type="predicted"/>
<dbReference type="Gene3D" id="3.30.420.140">
    <property type="entry name" value="YqgF/RNase H-like domain"/>
    <property type="match status" value="1"/>
</dbReference>
<dbReference type="Gene3D" id="1.10.3500.10">
    <property type="entry name" value="Tex N-terminal region-like"/>
    <property type="match status" value="1"/>
</dbReference>
<dbReference type="Pfam" id="PF22706">
    <property type="entry name" value="Tex_central_region"/>
    <property type="match status" value="1"/>
</dbReference>
<organism evidence="5">
    <name type="scientific">Echinostoma caproni</name>
    <dbReference type="NCBI Taxonomy" id="27848"/>
    <lineage>
        <taxon>Eukaryota</taxon>
        <taxon>Metazoa</taxon>
        <taxon>Spiralia</taxon>
        <taxon>Lophotrochozoa</taxon>
        <taxon>Platyhelminthes</taxon>
        <taxon>Trematoda</taxon>
        <taxon>Digenea</taxon>
        <taxon>Plagiorchiida</taxon>
        <taxon>Echinostomata</taxon>
        <taxon>Echinostomatoidea</taxon>
        <taxon>Echinostomatidae</taxon>
        <taxon>Echinostoma</taxon>
    </lineage>
</organism>